<dbReference type="GO" id="GO:0000155">
    <property type="term" value="F:phosphorelay sensor kinase activity"/>
    <property type="evidence" value="ECO:0007669"/>
    <property type="project" value="InterPro"/>
</dbReference>
<dbReference type="Pfam" id="PF02518">
    <property type="entry name" value="HATPase_c"/>
    <property type="match status" value="1"/>
</dbReference>
<dbReference type="OrthoDB" id="9778366at2"/>
<feature type="domain" description="Histidine kinase" evidence="13">
    <location>
        <begin position="447"/>
        <end position="638"/>
    </location>
</feature>
<keyword evidence="15" id="KW-1185">Reference proteome</keyword>
<protein>
    <recommendedName>
        <fullName evidence="2">histidine kinase</fullName>
        <ecNumber evidence="2">2.7.13.3</ecNumber>
    </recommendedName>
</protein>
<evidence type="ECO:0000256" key="5">
    <source>
        <dbReference type="ARBA" id="ARBA00022741"/>
    </source>
</evidence>
<dbReference type="AlphaFoldDB" id="F2IG62"/>
<feature type="coiled-coil region" evidence="10">
    <location>
        <begin position="363"/>
        <end position="397"/>
    </location>
</feature>
<dbReference type="eggNOG" id="COG4585">
    <property type="taxonomic scope" value="Bacteria"/>
</dbReference>
<dbReference type="PANTHER" id="PTHR24421:SF10">
    <property type="entry name" value="NITRATE_NITRITE SENSOR PROTEIN NARQ"/>
    <property type="match status" value="1"/>
</dbReference>
<dbReference type="SMART" id="SM00028">
    <property type="entry name" value="TPR"/>
    <property type="match status" value="6"/>
</dbReference>
<evidence type="ECO:0000256" key="9">
    <source>
        <dbReference type="PROSITE-ProRule" id="PRU00339"/>
    </source>
</evidence>
<dbReference type="Gene3D" id="3.30.565.10">
    <property type="entry name" value="Histidine kinase-like ATPase, C-terminal domain"/>
    <property type="match status" value="1"/>
</dbReference>
<reference evidence="15" key="2">
    <citation type="submission" date="2011-02" db="EMBL/GenBank/DDBJ databases">
        <title>The complete genome of Fluviicola taffensis DSM 16823.</title>
        <authorList>
            <consortium name="US DOE Joint Genome Institute (JGI-PGF)"/>
            <person name="Lucas S."/>
            <person name="Copeland A."/>
            <person name="Lapidus A."/>
            <person name="Bruce D."/>
            <person name="Goodwin L."/>
            <person name="Pitluck S."/>
            <person name="Kyrpides N."/>
            <person name="Mavromatis K."/>
            <person name="Ivanova N."/>
            <person name="Mikhailova N."/>
            <person name="Pagani I."/>
            <person name="Chertkov O."/>
            <person name="Detter J.C."/>
            <person name="Han C."/>
            <person name="Tapia R."/>
            <person name="Land M."/>
            <person name="Hauser L."/>
            <person name="Markowitz V."/>
            <person name="Cheng J.-F."/>
            <person name="Hugenholtz P."/>
            <person name="Woyke T."/>
            <person name="Wu D."/>
            <person name="Tindall B."/>
            <person name="Pomrenke H.G."/>
            <person name="Brambilla E."/>
            <person name="Klenk H.-P."/>
            <person name="Eisen J.A."/>
        </authorList>
    </citation>
    <scope>NUCLEOTIDE SEQUENCE [LARGE SCALE GENOMIC DNA]</scope>
    <source>
        <strain evidence="15">DSM 16823 / RW262 / RW262</strain>
    </source>
</reference>
<feature type="signal peptide" evidence="12">
    <location>
        <begin position="1"/>
        <end position="19"/>
    </location>
</feature>
<dbReference type="HOGENOM" id="CLU_000445_106_2_10"/>
<evidence type="ECO:0000256" key="4">
    <source>
        <dbReference type="ARBA" id="ARBA00022679"/>
    </source>
</evidence>
<evidence type="ECO:0000259" key="13">
    <source>
        <dbReference type="PROSITE" id="PS50109"/>
    </source>
</evidence>
<keyword evidence="11" id="KW-1133">Transmembrane helix</keyword>
<feature type="repeat" description="TPR" evidence="9">
    <location>
        <begin position="161"/>
        <end position="194"/>
    </location>
</feature>
<evidence type="ECO:0000256" key="3">
    <source>
        <dbReference type="ARBA" id="ARBA00022553"/>
    </source>
</evidence>
<evidence type="ECO:0000256" key="10">
    <source>
        <dbReference type="SAM" id="Coils"/>
    </source>
</evidence>
<evidence type="ECO:0000256" key="1">
    <source>
        <dbReference type="ARBA" id="ARBA00000085"/>
    </source>
</evidence>
<dbReference type="InterPro" id="IPR005467">
    <property type="entry name" value="His_kinase_dom"/>
</dbReference>
<dbReference type="InterPro" id="IPR019734">
    <property type="entry name" value="TPR_rpt"/>
</dbReference>
<name>F2IG62_FLUTR</name>
<feature type="transmembrane region" description="Helical" evidence="11">
    <location>
        <begin position="402"/>
        <end position="421"/>
    </location>
</feature>
<dbReference type="InterPro" id="IPR036890">
    <property type="entry name" value="HATPase_C_sf"/>
</dbReference>
<keyword evidence="11" id="KW-0472">Membrane</keyword>
<dbReference type="Pfam" id="PF13424">
    <property type="entry name" value="TPR_12"/>
    <property type="match status" value="1"/>
</dbReference>
<dbReference type="Gene3D" id="1.20.5.1930">
    <property type="match status" value="1"/>
</dbReference>
<dbReference type="PROSITE" id="PS50109">
    <property type="entry name" value="HIS_KIN"/>
    <property type="match status" value="1"/>
</dbReference>
<dbReference type="EC" id="2.7.13.3" evidence="2"/>
<dbReference type="GO" id="GO:0046983">
    <property type="term" value="F:protein dimerization activity"/>
    <property type="evidence" value="ECO:0007669"/>
    <property type="project" value="InterPro"/>
</dbReference>
<evidence type="ECO:0000256" key="12">
    <source>
        <dbReference type="SAM" id="SignalP"/>
    </source>
</evidence>
<keyword evidence="3" id="KW-0597">Phosphoprotein</keyword>
<dbReference type="STRING" id="755732.Fluta_2716"/>
<proteinExistence type="predicted"/>
<dbReference type="PROSITE" id="PS50005">
    <property type="entry name" value="TPR"/>
    <property type="match status" value="2"/>
</dbReference>
<keyword evidence="10" id="KW-0175">Coiled coil</keyword>
<keyword evidence="4" id="KW-0808">Transferase</keyword>
<dbReference type="EMBL" id="CP002542">
    <property type="protein sequence ID" value="AEA44697.1"/>
    <property type="molecule type" value="Genomic_DNA"/>
</dbReference>
<dbReference type="KEGG" id="fte:Fluta_2716"/>
<dbReference type="InterPro" id="IPR011990">
    <property type="entry name" value="TPR-like_helical_dom_sf"/>
</dbReference>
<reference evidence="14 15" key="1">
    <citation type="journal article" date="2011" name="Stand. Genomic Sci.">
        <title>Complete genome sequence of the gliding freshwater bacterium Fluviicola taffensis type strain (RW262).</title>
        <authorList>
            <person name="Woyke T."/>
            <person name="Chertkov O."/>
            <person name="Lapidus A."/>
            <person name="Nolan M."/>
            <person name="Lucas S."/>
            <person name="Del Rio T.G."/>
            <person name="Tice H."/>
            <person name="Cheng J.F."/>
            <person name="Tapia R."/>
            <person name="Han C."/>
            <person name="Goodwin L."/>
            <person name="Pitluck S."/>
            <person name="Liolios K."/>
            <person name="Pagani I."/>
            <person name="Ivanova N."/>
            <person name="Huntemann M."/>
            <person name="Mavromatis K."/>
            <person name="Mikhailova N."/>
            <person name="Pati A."/>
            <person name="Chen A."/>
            <person name="Palaniappan K."/>
            <person name="Land M."/>
            <person name="Hauser L."/>
            <person name="Brambilla E.M."/>
            <person name="Rohde M."/>
            <person name="Mwirichia R."/>
            <person name="Sikorski J."/>
            <person name="Tindall B.J."/>
            <person name="Goker M."/>
            <person name="Bristow J."/>
            <person name="Eisen J.A."/>
            <person name="Markowitz V."/>
            <person name="Hugenholtz P."/>
            <person name="Klenk H.P."/>
            <person name="Kyrpides N.C."/>
        </authorList>
    </citation>
    <scope>NUCLEOTIDE SEQUENCE [LARGE SCALE GENOMIC DNA]</scope>
    <source>
        <strain evidence="15">DSM 16823 / RW262 / RW262</strain>
    </source>
</reference>
<evidence type="ECO:0000256" key="6">
    <source>
        <dbReference type="ARBA" id="ARBA00022777"/>
    </source>
</evidence>
<keyword evidence="8" id="KW-0902">Two-component regulatory system</keyword>
<feature type="repeat" description="TPR" evidence="9">
    <location>
        <begin position="81"/>
        <end position="114"/>
    </location>
</feature>
<dbReference type="Gene3D" id="1.25.40.10">
    <property type="entry name" value="Tetratricopeptide repeat domain"/>
    <property type="match status" value="2"/>
</dbReference>
<evidence type="ECO:0000256" key="7">
    <source>
        <dbReference type="ARBA" id="ARBA00022840"/>
    </source>
</evidence>
<dbReference type="SUPFAM" id="SSF55874">
    <property type="entry name" value="ATPase domain of HSP90 chaperone/DNA topoisomerase II/histidine kinase"/>
    <property type="match status" value="1"/>
</dbReference>
<dbReference type="SUPFAM" id="SSF48452">
    <property type="entry name" value="TPR-like"/>
    <property type="match status" value="2"/>
</dbReference>
<evidence type="ECO:0000256" key="8">
    <source>
        <dbReference type="ARBA" id="ARBA00023012"/>
    </source>
</evidence>
<comment type="catalytic activity">
    <reaction evidence="1">
        <text>ATP + protein L-histidine = ADP + protein N-phospho-L-histidine.</text>
        <dbReference type="EC" id="2.7.13.3"/>
    </reaction>
</comment>
<keyword evidence="11" id="KW-0812">Transmembrane</keyword>
<evidence type="ECO:0000256" key="11">
    <source>
        <dbReference type="SAM" id="Phobius"/>
    </source>
</evidence>
<organism evidence="14 15">
    <name type="scientific">Fluviicola taffensis (strain DSM 16823 / NCIMB 13979 / RW262)</name>
    <dbReference type="NCBI Taxonomy" id="755732"/>
    <lineage>
        <taxon>Bacteria</taxon>
        <taxon>Pseudomonadati</taxon>
        <taxon>Bacteroidota</taxon>
        <taxon>Flavobacteriia</taxon>
        <taxon>Flavobacteriales</taxon>
        <taxon>Crocinitomicaceae</taxon>
        <taxon>Fluviicola</taxon>
    </lineage>
</organism>
<dbReference type="InterPro" id="IPR011712">
    <property type="entry name" value="Sig_transdc_His_kin_sub3_dim/P"/>
</dbReference>
<dbReference type="Proteomes" id="UP000007463">
    <property type="component" value="Chromosome"/>
</dbReference>
<dbReference type="GO" id="GO:0016020">
    <property type="term" value="C:membrane"/>
    <property type="evidence" value="ECO:0007669"/>
    <property type="project" value="InterPro"/>
</dbReference>
<evidence type="ECO:0000313" key="15">
    <source>
        <dbReference type="Proteomes" id="UP000007463"/>
    </source>
</evidence>
<dbReference type="Pfam" id="PF07730">
    <property type="entry name" value="HisKA_3"/>
    <property type="match status" value="1"/>
</dbReference>
<keyword evidence="12" id="KW-0732">Signal</keyword>
<feature type="chain" id="PRO_5003283686" description="histidine kinase" evidence="12">
    <location>
        <begin position="20"/>
        <end position="638"/>
    </location>
</feature>
<dbReference type="PANTHER" id="PTHR24421">
    <property type="entry name" value="NITRATE/NITRITE SENSOR PROTEIN NARX-RELATED"/>
    <property type="match status" value="1"/>
</dbReference>
<dbReference type="InterPro" id="IPR050482">
    <property type="entry name" value="Sensor_HK_TwoCompSys"/>
</dbReference>
<keyword evidence="7" id="KW-0067">ATP-binding</keyword>
<evidence type="ECO:0000256" key="2">
    <source>
        <dbReference type="ARBA" id="ARBA00012438"/>
    </source>
</evidence>
<keyword evidence="6 14" id="KW-0418">Kinase</keyword>
<dbReference type="eggNOG" id="COG0457">
    <property type="taxonomic scope" value="Bacteria"/>
</dbReference>
<dbReference type="InterPro" id="IPR003594">
    <property type="entry name" value="HATPase_dom"/>
</dbReference>
<gene>
    <name evidence="14" type="ordered locus">Fluta_2716</name>
</gene>
<accession>F2IG62</accession>
<dbReference type="GO" id="GO:0005524">
    <property type="term" value="F:ATP binding"/>
    <property type="evidence" value="ECO:0007669"/>
    <property type="project" value="UniProtKB-KW"/>
</dbReference>
<dbReference type="CDD" id="cd16917">
    <property type="entry name" value="HATPase_UhpB-NarQ-NarX-like"/>
    <property type="match status" value="1"/>
</dbReference>
<keyword evidence="9" id="KW-0802">TPR repeat</keyword>
<keyword evidence="5" id="KW-0547">Nucleotide-binding</keyword>
<evidence type="ECO:0000313" key="14">
    <source>
        <dbReference type="EMBL" id="AEA44697.1"/>
    </source>
</evidence>
<sequence length="638" mass="72797" precursor="true">MKLTAILCCLMAFPLVFFAQTDQRYLDSLETYLKKKDDSLKLRAISDLAWEYNSIDVSRAIRLNLKGLRIAQKLKRDYAVGQAYSDLGSSYYFKRDFDSSAYYFFKALPIAKKTNNKLEMAYVYHQLGALYKERADYQTSLKYNFTSLKLYLELKEKHQIALMYNNIGVNYEELKNYKLAYSYYQKSLQINKQEKDESGIARNYIGLGNISITRNELDKAYDYYEKASVIFEKLGWGIEYSSVINNMGDVLENKGQFAQALDKRKRALDVAVEIGDVQGQSRYNLYLADVLMKWKKFPEALNHIQNVEKLRTAEHSLEIEMDLYEMSSKYYFGTNDFKKGSAYLNKFHNLKDSVYSAELSENVASMEVKHNTQQLRLEKAESEAANLKLTNENLRGNQLRNYIILGAVILLLVGSVVFYLSNQKLKRFEERKRINAILQSEETERTRIARELHDGLGQLLSTARINAAAIDGVADEEDEVILNNAIELIDQAIGEVRVISHNLMPQALSDKGIVEALQELVVRTNTAKRTQVNFSCSDFASVIPKFVQLTIYRVVQEIVTNMLKHANATQITIELSGQESHFNLVVADNGKGFDLESIAKSDGIGWENIQTRLSLINAKFNLESTIGKGTSVTIEGQL</sequence>